<feature type="region of interest" description="Disordered" evidence="8">
    <location>
        <begin position="1"/>
        <end position="20"/>
    </location>
</feature>
<gene>
    <name evidence="10" type="ORF">HYFRA_00005303</name>
</gene>
<evidence type="ECO:0000256" key="2">
    <source>
        <dbReference type="ARBA" id="ARBA00008035"/>
    </source>
</evidence>
<dbReference type="GO" id="GO:0006357">
    <property type="term" value="P:regulation of transcription by RNA polymerase II"/>
    <property type="evidence" value="ECO:0007669"/>
    <property type="project" value="InterPro"/>
</dbReference>
<evidence type="ECO:0000313" key="11">
    <source>
        <dbReference type="Proteomes" id="UP000696280"/>
    </source>
</evidence>
<feature type="compositionally biased region" description="Low complexity" evidence="8">
    <location>
        <begin position="577"/>
        <end position="589"/>
    </location>
</feature>
<comment type="caution">
    <text evidence="10">The sequence shown here is derived from an EMBL/GenBank/DDBJ whole genome shotgun (WGS) entry which is preliminary data.</text>
</comment>
<evidence type="ECO:0000256" key="6">
    <source>
        <dbReference type="ARBA" id="ARBA00025513"/>
    </source>
</evidence>
<evidence type="ECO:0000256" key="7">
    <source>
        <dbReference type="RuleBase" id="RU361124"/>
    </source>
</evidence>
<evidence type="ECO:0000256" key="8">
    <source>
        <dbReference type="SAM" id="MobiDB-lite"/>
    </source>
</evidence>
<proteinExistence type="inferred from homology"/>
<evidence type="ECO:0000256" key="1">
    <source>
        <dbReference type="ARBA" id="ARBA00004123"/>
    </source>
</evidence>
<evidence type="ECO:0000256" key="3">
    <source>
        <dbReference type="ARBA" id="ARBA00023015"/>
    </source>
</evidence>
<feature type="domain" description="Enhancer of polycomb-like N-terminal" evidence="9">
    <location>
        <begin position="10"/>
        <end position="153"/>
    </location>
</feature>
<feature type="region of interest" description="Disordered" evidence="8">
    <location>
        <begin position="547"/>
        <end position="598"/>
    </location>
</feature>
<keyword evidence="5 7" id="KW-0539">Nucleus</keyword>
<organism evidence="10 11">
    <name type="scientific">Hymenoscyphus fraxineus</name>
    <dbReference type="NCBI Taxonomy" id="746836"/>
    <lineage>
        <taxon>Eukaryota</taxon>
        <taxon>Fungi</taxon>
        <taxon>Dikarya</taxon>
        <taxon>Ascomycota</taxon>
        <taxon>Pezizomycotina</taxon>
        <taxon>Leotiomycetes</taxon>
        <taxon>Helotiales</taxon>
        <taxon>Helotiaceae</taxon>
        <taxon>Hymenoscyphus</taxon>
    </lineage>
</organism>
<evidence type="ECO:0000259" key="9">
    <source>
        <dbReference type="Pfam" id="PF10513"/>
    </source>
</evidence>
<comment type="subcellular location">
    <subcellularLocation>
        <location evidence="1 7">Nucleus</location>
    </subcellularLocation>
</comment>
<sequence>MRPQAPRVVRQRKLNKSVPQPVLREDQIESAEFDSLQNQQHVETGVERSEENEYHLQAALAANSARTEKDEEKEIPAPPAQESTDIKYDELYTLQFVRPNTYIRFSDTVEEACGCPYDMTTEDDVFLKGYNQKKSASNRCSEDDFEKIMDVFELTAQSQAPFASVDNHVVPFERMKPELLKTQIGPNGLPLKQNMVDKLLGFAKDIYEHWRERRRVSGNNPIQPSLKREIHQENDDADPYVCFRRRDVRAPRKTRARDVQSTDKLKRLRKEIEDGRALVAMALQRERTKRDLLNIDKSIFEQRTKLKEAKIRLGIKGDDEDLINQKVKYPNLALVTIADSEQPQKRKISDFAPSMQRPPPGQQLRMPPHVDGRMLNTELVQLRDLLAQRQRELDKEVEEKTMQHRVWNQNHIDVTREPLSPVHGQGSDTGFRPATAQYQYLMTPPSSVTSESFDHPSPGHENHEPLTVRYSSPPHEEESRSQPAYRRRIGRGGRLWIDRRGMSSAAKGAVDEIVFDRWKFDQDDDEEQPVYEVDPYDTKALRFRATIPFPPHLYPQHPRQDNRSRPPGASPLNNRTVAAPAVAVQQQPQQQPPAPAPT</sequence>
<evidence type="ECO:0000256" key="4">
    <source>
        <dbReference type="ARBA" id="ARBA00023163"/>
    </source>
</evidence>
<evidence type="ECO:0000313" key="10">
    <source>
        <dbReference type="EMBL" id="CAG8962249.1"/>
    </source>
</evidence>
<dbReference type="EMBL" id="CAJVRL010000127">
    <property type="protein sequence ID" value="CAG8962249.1"/>
    <property type="molecule type" value="Genomic_DNA"/>
</dbReference>
<dbReference type="InterPro" id="IPR024943">
    <property type="entry name" value="Enhancer_polycomb"/>
</dbReference>
<feature type="region of interest" description="Disordered" evidence="8">
    <location>
        <begin position="445"/>
        <end position="486"/>
    </location>
</feature>
<feature type="compositionally biased region" description="Basic and acidic residues" evidence="8">
    <location>
        <begin position="66"/>
        <end position="75"/>
    </location>
</feature>
<feature type="compositionally biased region" description="Basic and acidic residues" evidence="8">
    <location>
        <begin position="452"/>
        <end position="466"/>
    </location>
</feature>
<keyword evidence="11" id="KW-1185">Reference proteome</keyword>
<dbReference type="AlphaFoldDB" id="A0A9N9LA49"/>
<dbReference type="Proteomes" id="UP000696280">
    <property type="component" value="Unassembled WGS sequence"/>
</dbReference>
<comment type="function">
    <text evidence="6">Component of the NuA4 histone acetyltransferase complex which is involved in transcriptional activation of selected genes principally by acetylation of nucleosomal histone H4 and H2A. The NuA4 complex is also involved in DNA repair. Involved in gene silencing by neighboring heterochromatin, blockage of the silencing spreading along the chromosome, and required for cell cycle progression through G2/M.</text>
</comment>
<dbReference type="InterPro" id="IPR019542">
    <property type="entry name" value="Enhancer_polycomb-like_N"/>
</dbReference>
<protein>
    <recommendedName>
        <fullName evidence="7">Enhancer of polycomb-like protein</fullName>
    </recommendedName>
</protein>
<dbReference type="Pfam" id="PF10513">
    <property type="entry name" value="EPL1"/>
    <property type="match status" value="1"/>
</dbReference>
<dbReference type="GO" id="GO:0005634">
    <property type="term" value="C:nucleus"/>
    <property type="evidence" value="ECO:0007669"/>
    <property type="project" value="UniProtKB-SubCell"/>
</dbReference>
<dbReference type="PANTHER" id="PTHR14898">
    <property type="entry name" value="ENHANCER OF POLYCOMB"/>
    <property type="match status" value="1"/>
</dbReference>
<name>A0A9N9LA49_9HELO</name>
<reference evidence="10" key="1">
    <citation type="submission" date="2021-07" db="EMBL/GenBank/DDBJ databases">
        <authorList>
            <person name="Durling M."/>
        </authorList>
    </citation>
    <scope>NUCLEOTIDE SEQUENCE</scope>
</reference>
<feature type="region of interest" description="Disordered" evidence="8">
    <location>
        <begin position="62"/>
        <end position="82"/>
    </location>
</feature>
<dbReference type="GO" id="GO:0035267">
    <property type="term" value="C:NuA4 histone acetyltransferase complex"/>
    <property type="evidence" value="ECO:0007669"/>
    <property type="project" value="InterPro"/>
</dbReference>
<keyword evidence="3 7" id="KW-0805">Transcription regulation</keyword>
<comment type="similarity">
    <text evidence="2 7">Belongs to the enhancer of polycomb family.</text>
</comment>
<evidence type="ECO:0000256" key="5">
    <source>
        <dbReference type="ARBA" id="ARBA00023242"/>
    </source>
</evidence>
<accession>A0A9N9LA49</accession>
<dbReference type="OrthoDB" id="435275at2759"/>
<keyword evidence="4 7" id="KW-0804">Transcription</keyword>